<proteinExistence type="predicted"/>
<accession>A0ABR3IUY5</accession>
<dbReference type="EMBL" id="JASNQZ010000015">
    <property type="protein sequence ID" value="KAL0947069.1"/>
    <property type="molecule type" value="Genomic_DNA"/>
</dbReference>
<dbReference type="Pfam" id="PF20236">
    <property type="entry name" value="DUF6593"/>
    <property type="match status" value="1"/>
</dbReference>
<dbReference type="InterPro" id="IPR046528">
    <property type="entry name" value="DUF6593"/>
</dbReference>
<evidence type="ECO:0000313" key="3">
    <source>
        <dbReference type="Proteomes" id="UP001556367"/>
    </source>
</evidence>
<dbReference type="Proteomes" id="UP001556367">
    <property type="component" value="Unassembled WGS sequence"/>
</dbReference>
<reference evidence="3" key="1">
    <citation type="submission" date="2024-06" db="EMBL/GenBank/DDBJ databases">
        <title>Multi-omics analyses provide insights into the biosynthesis of the anticancer antibiotic pleurotin in Hohenbuehelia grisea.</title>
        <authorList>
            <person name="Weaver J.A."/>
            <person name="Alberti F."/>
        </authorList>
    </citation>
    <scope>NUCLEOTIDE SEQUENCE [LARGE SCALE GENOMIC DNA]</scope>
    <source>
        <strain evidence="3">T-177</strain>
    </source>
</reference>
<name>A0ABR3IUY5_9AGAR</name>
<evidence type="ECO:0000313" key="2">
    <source>
        <dbReference type="EMBL" id="KAL0947069.1"/>
    </source>
</evidence>
<organism evidence="2 3">
    <name type="scientific">Hohenbuehelia grisea</name>
    <dbReference type="NCBI Taxonomy" id="104357"/>
    <lineage>
        <taxon>Eukaryota</taxon>
        <taxon>Fungi</taxon>
        <taxon>Dikarya</taxon>
        <taxon>Basidiomycota</taxon>
        <taxon>Agaricomycotina</taxon>
        <taxon>Agaricomycetes</taxon>
        <taxon>Agaricomycetidae</taxon>
        <taxon>Agaricales</taxon>
        <taxon>Pleurotineae</taxon>
        <taxon>Pleurotaceae</taxon>
        <taxon>Hohenbuehelia</taxon>
    </lineage>
</organism>
<sequence>MAPPTTTYNLFFTGKDDPRNWVIIGDDVKPVIFCFETQEPRAGVVSSVRTLVYRNEREHVASFDWTPGNHLGRATIGTRQLPMSHLVTTTPTSNARGFISADGHRYEWRPCRDAQSSYDLYAPGNRRIGIFSRYAQATPVGPAHGMLQYTFVQDMLLLESILALSVNRWIDLHGY</sequence>
<comment type="caution">
    <text evidence="2">The sequence shown here is derived from an EMBL/GenBank/DDBJ whole genome shotgun (WGS) entry which is preliminary data.</text>
</comment>
<evidence type="ECO:0000259" key="1">
    <source>
        <dbReference type="Pfam" id="PF20236"/>
    </source>
</evidence>
<gene>
    <name evidence="2" type="ORF">HGRIS_013210</name>
</gene>
<protein>
    <recommendedName>
        <fullName evidence="1">DUF6593 domain-containing protein</fullName>
    </recommendedName>
</protein>
<feature type="domain" description="DUF6593" evidence="1">
    <location>
        <begin position="16"/>
        <end position="139"/>
    </location>
</feature>
<keyword evidence="3" id="KW-1185">Reference proteome</keyword>